<keyword evidence="3" id="KW-1185">Reference proteome</keyword>
<feature type="coiled-coil region" evidence="1">
    <location>
        <begin position="42"/>
        <end position="69"/>
    </location>
</feature>
<accession>A0A371AZ52</accession>
<proteinExistence type="predicted"/>
<protein>
    <submittedName>
        <fullName evidence="2">Uncharacterized protein</fullName>
    </submittedName>
</protein>
<dbReference type="AlphaFoldDB" id="A0A371AZ52"/>
<gene>
    <name evidence="2" type="ORF">DWV06_02595</name>
</gene>
<organism evidence="2 3">
    <name type="scientific">Anaerosacchariphilus polymeriproducens</name>
    <dbReference type="NCBI Taxonomy" id="1812858"/>
    <lineage>
        <taxon>Bacteria</taxon>
        <taxon>Bacillati</taxon>
        <taxon>Bacillota</taxon>
        <taxon>Clostridia</taxon>
        <taxon>Lachnospirales</taxon>
        <taxon>Lachnospiraceae</taxon>
        <taxon>Anaerosacchariphilus</taxon>
    </lineage>
</organism>
<keyword evidence="1" id="KW-0175">Coiled coil</keyword>
<name>A0A371AZ52_9FIRM</name>
<dbReference type="RefSeq" id="WP_115480634.1">
    <property type="nucleotide sequence ID" value="NZ_QRCT01000011.1"/>
</dbReference>
<dbReference type="Proteomes" id="UP000255036">
    <property type="component" value="Unassembled WGS sequence"/>
</dbReference>
<sequence>MKKIVSIVVFVLIIIMMPIKADARFDIEKYRMVYGGIDLHKIDQYERNAKKYEKQIRKCKKRIRKAHTKKRCRKIEKQYKKAVKRYKKALIIYEKASRILEQKRQGKRIRLCGGDEIYDNGAIKLVR</sequence>
<reference evidence="2 3" key="1">
    <citation type="submission" date="2018-07" db="EMBL/GenBank/DDBJ databases">
        <title>Anaerosacharophilus polymeroproducens gen. nov. sp. nov., an anaerobic bacterium isolated from salt field.</title>
        <authorList>
            <person name="Kim W."/>
            <person name="Yang S.-H."/>
            <person name="Oh J."/>
            <person name="Lee J.-H."/>
            <person name="Kwon K.K."/>
        </authorList>
    </citation>
    <scope>NUCLEOTIDE SEQUENCE [LARGE SCALE GENOMIC DNA]</scope>
    <source>
        <strain evidence="2 3">MCWD5</strain>
    </source>
</reference>
<comment type="caution">
    <text evidence="2">The sequence shown here is derived from an EMBL/GenBank/DDBJ whole genome shotgun (WGS) entry which is preliminary data.</text>
</comment>
<dbReference type="EMBL" id="QRCT01000011">
    <property type="protein sequence ID" value="RDU24760.1"/>
    <property type="molecule type" value="Genomic_DNA"/>
</dbReference>
<evidence type="ECO:0000256" key="1">
    <source>
        <dbReference type="SAM" id="Coils"/>
    </source>
</evidence>
<evidence type="ECO:0000313" key="2">
    <source>
        <dbReference type="EMBL" id="RDU24760.1"/>
    </source>
</evidence>
<evidence type="ECO:0000313" key="3">
    <source>
        <dbReference type="Proteomes" id="UP000255036"/>
    </source>
</evidence>